<dbReference type="EMBL" id="KZ826093">
    <property type="protein sequence ID" value="PYH88452.1"/>
    <property type="molecule type" value="Genomic_DNA"/>
</dbReference>
<feature type="compositionally biased region" description="Basic and acidic residues" evidence="1">
    <location>
        <begin position="26"/>
        <end position="44"/>
    </location>
</feature>
<proteinExistence type="predicted"/>
<gene>
    <name evidence="2" type="ORF">BO71DRAFT_403858</name>
</gene>
<organism evidence="2 3">
    <name type="scientific">Aspergillus ellipticus CBS 707.79</name>
    <dbReference type="NCBI Taxonomy" id="1448320"/>
    <lineage>
        <taxon>Eukaryota</taxon>
        <taxon>Fungi</taxon>
        <taxon>Dikarya</taxon>
        <taxon>Ascomycota</taxon>
        <taxon>Pezizomycotina</taxon>
        <taxon>Eurotiomycetes</taxon>
        <taxon>Eurotiomycetidae</taxon>
        <taxon>Eurotiales</taxon>
        <taxon>Aspergillaceae</taxon>
        <taxon>Aspergillus</taxon>
        <taxon>Aspergillus subgen. Circumdati</taxon>
    </lineage>
</organism>
<feature type="compositionally biased region" description="Polar residues" evidence="1">
    <location>
        <begin position="47"/>
        <end position="57"/>
    </location>
</feature>
<name>A0A319EBG4_9EURO</name>
<dbReference type="AlphaFoldDB" id="A0A319EBG4"/>
<protein>
    <submittedName>
        <fullName evidence="2">Uncharacterized protein</fullName>
    </submittedName>
</protein>
<evidence type="ECO:0000313" key="2">
    <source>
        <dbReference type="EMBL" id="PYH88452.1"/>
    </source>
</evidence>
<keyword evidence="3" id="KW-1185">Reference proteome</keyword>
<reference evidence="2 3" key="1">
    <citation type="submission" date="2018-02" db="EMBL/GenBank/DDBJ databases">
        <title>The genomes of Aspergillus section Nigri reveals drivers in fungal speciation.</title>
        <authorList>
            <consortium name="DOE Joint Genome Institute"/>
            <person name="Vesth T.C."/>
            <person name="Nybo J."/>
            <person name="Theobald S."/>
            <person name="Brandl J."/>
            <person name="Frisvad J.C."/>
            <person name="Nielsen K.F."/>
            <person name="Lyhne E.K."/>
            <person name="Kogle M.E."/>
            <person name="Kuo A."/>
            <person name="Riley R."/>
            <person name="Clum A."/>
            <person name="Nolan M."/>
            <person name="Lipzen A."/>
            <person name="Salamov A."/>
            <person name="Henrissat B."/>
            <person name="Wiebenga A."/>
            <person name="De vries R.P."/>
            <person name="Grigoriev I.V."/>
            <person name="Mortensen U.H."/>
            <person name="Andersen M.R."/>
            <person name="Baker S.E."/>
        </authorList>
    </citation>
    <scope>NUCLEOTIDE SEQUENCE [LARGE SCALE GENOMIC DNA]</scope>
    <source>
        <strain evidence="2 3">CBS 707.79</strain>
    </source>
</reference>
<evidence type="ECO:0000313" key="3">
    <source>
        <dbReference type="Proteomes" id="UP000247810"/>
    </source>
</evidence>
<evidence type="ECO:0000256" key="1">
    <source>
        <dbReference type="SAM" id="MobiDB-lite"/>
    </source>
</evidence>
<feature type="region of interest" description="Disordered" evidence="1">
    <location>
        <begin position="23"/>
        <end position="65"/>
    </location>
</feature>
<dbReference type="Proteomes" id="UP000247810">
    <property type="component" value="Unassembled WGS sequence"/>
</dbReference>
<dbReference type="VEuPathDB" id="FungiDB:BO71DRAFT_403858"/>
<sequence>MIFLRPGFLLSFFPSLDSGLSAEKSVLPRHDPGRTQARPRHDPGIHQASTRHQQGSQPAAAPSGA</sequence>
<accession>A0A319EBG4</accession>